<dbReference type="PANTHER" id="PTHR11505">
    <property type="entry name" value="L1 TRANSPOSABLE ELEMENT-RELATED"/>
    <property type="match status" value="1"/>
</dbReference>
<dbReference type="Proteomes" id="UP001221898">
    <property type="component" value="Unassembled WGS sequence"/>
</dbReference>
<dbReference type="InterPro" id="IPR042566">
    <property type="entry name" value="L1_C"/>
</dbReference>
<comment type="caution">
    <text evidence="1">The sequence shown here is derived from an EMBL/GenBank/DDBJ whole genome shotgun (WGS) entry which is preliminary data.</text>
</comment>
<organism evidence="1 2">
    <name type="scientific">Aldrovandia affinis</name>
    <dbReference type="NCBI Taxonomy" id="143900"/>
    <lineage>
        <taxon>Eukaryota</taxon>
        <taxon>Metazoa</taxon>
        <taxon>Chordata</taxon>
        <taxon>Craniata</taxon>
        <taxon>Vertebrata</taxon>
        <taxon>Euteleostomi</taxon>
        <taxon>Actinopterygii</taxon>
        <taxon>Neopterygii</taxon>
        <taxon>Teleostei</taxon>
        <taxon>Notacanthiformes</taxon>
        <taxon>Halosauridae</taxon>
        <taxon>Aldrovandia</taxon>
    </lineage>
</organism>
<sequence length="175" mass="20319">MEDRSRRSNVRLVDLGEHEEGEDAIGFLRKNLPKWIPLLAGRDTCIERAQRMYSVSDKNSSCPRTIIFKLLDRQDILRGVRDVFPVKHRQQTLLFFPHYSLDTAKKRMGFSKVQKNIGLQTFLLYPAQLKLTHKENRLIFKSSQEAEEFLQSKIGMGRNVVQRGADTELMDIAKL</sequence>
<keyword evidence="2" id="KW-1185">Reference proteome</keyword>
<dbReference type="AlphaFoldDB" id="A0AAD7T7A5"/>
<dbReference type="InterPro" id="IPR004244">
    <property type="entry name" value="Transposase_22"/>
</dbReference>
<evidence type="ECO:0000313" key="2">
    <source>
        <dbReference type="Proteomes" id="UP001221898"/>
    </source>
</evidence>
<proteinExistence type="predicted"/>
<dbReference type="Gene3D" id="3.30.250.20">
    <property type="entry name" value="L1 transposable element, C-terminal domain"/>
    <property type="match status" value="1"/>
</dbReference>
<protein>
    <submittedName>
        <fullName evidence="1">Uncharacterized protein</fullName>
    </submittedName>
</protein>
<name>A0AAD7T7A5_9TELE</name>
<gene>
    <name evidence="1" type="ORF">AAFF_G00009310</name>
</gene>
<evidence type="ECO:0000313" key="1">
    <source>
        <dbReference type="EMBL" id="KAJ8415233.1"/>
    </source>
</evidence>
<dbReference type="EMBL" id="JAINUG010000010">
    <property type="protein sequence ID" value="KAJ8415233.1"/>
    <property type="molecule type" value="Genomic_DNA"/>
</dbReference>
<accession>A0AAD7T7A5</accession>
<reference evidence="1" key="1">
    <citation type="journal article" date="2023" name="Science">
        <title>Genome structures resolve the early diversification of teleost fishes.</title>
        <authorList>
            <person name="Parey E."/>
            <person name="Louis A."/>
            <person name="Montfort J."/>
            <person name="Bouchez O."/>
            <person name="Roques C."/>
            <person name="Iampietro C."/>
            <person name="Lluch J."/>
            <person name="Castinel A."/>
            <person name="Donnadieu C."/>
            <person name="Desvignes T."/>
            <person name="Floi Bucao C."/>
            <person name="Jouanno E."/>
            <person name="Wen M."/>
            <person name="Mejri S."/>
            <person name="Dirks R."/>
            <person name="Jansen H."/>
            <person name="Henkel C."/>
            <person name="Chen W.J."/>
            <person name="Zahm M."/>
            <person name="Cabau C."/>
            <person name="Klopp C."/>
            <person name="Thompson A.W."/>
            <person name="Robinson-Rechavi M."/>
            <person name="Braasch I."/>
            <person name="Lecointre G."/>
            <person name="Bobe J."/>
            <person name="Postlethwait J.H."/>
            <person name="Berthelot C."/>
            <person name="Roest Crollius H."/>
            <person name="Guiguen Y."/>
        </authorList>
    </citation>
    <scope>NUCLEOTIDE SEQUENCE</scope>
    <source>
        <strain evidence="1">NC1722</strain>
    </source>
</reference>